<evidence type="ECO:0000313" key="2">
    <source>
        <dbReference type="Proteomes" id="UP001524586"/>
    </source>
</evidence>
<evidence type="ECO:0008006" key="3">
    <source>
        <dbReference type="Google" id="ProtNLM"/>
    </source>
</evidence>
<dbReference type="EMBL" id="JANIBK010000343">
    <property type="protein sequence ID" value="MCQ8131070.1"/>
    <property type="molecule type" value="Genomic_DNA"/>
</dbReference>
<evidence type="ECO:0000313" key="1">
    <source>
        <dbReference type="EMBL" id="MCQ8131070.1"/>
    </source>
</evidence>
<reference evidence="1 2" key="1">
    <citation type="submission" date="2022-07" db="EMBL/GenBank/DDBJ databases">
        <title>Methylomonas rivi sp. nov., Methylomonas rosea sp. nov., Methylomonas aureus sp. nov. and Methylomonas subterranea sp. nov., four novel methanotrophs isolated from a freshwater creek and the deep terrestrial subsurface.</title>
        <authorList>
            <person name="Abin C."/>
            <person name="Sankaranarayanan K."/>
            <person name="Garner C."/>
            <person name="Sindelar R."/>
            <person name="Kotary K."/>
            <person name="Garner R."/>
            <person name="Barclay S."/>
            <person name="Lawson P."/>
            <person name="Krumholz L."/>
        </authorList>
    </citation>
    <scope>NUCLEOTIDE SEQUENCE [LARGE SCALE GENOMIC DNA]</scope>
    <source>
        <strain evidence="1 2">WSC-6</strain>
    </source>
</reference>
<organism evidence="1 2">
    <name type="scientific">Methylomonas rivi</name>
    <dbReference type="NCBI Taxonomy" id="2952226"/>
    <lineage>
        <taxon>Bacteria</taxon>
        <taxon>Pseudomonadati</taxon>
        <taxon>Pseudomonadota</taxon>
        <taxon>Gammaproteobacteria</taxon>
        <taxon>Methylococcales</taxon>
        <taxon>Methylococcaceae</taxon>
        <taxon>Methylomonas</taxon>
    </lineage>
</organism>
<name>A0ABT1UB28_9GAMM</name>
<protein>
    <recommendedName>
        <fullName evidence="3">Integrase</fullName>
    </recommendedName>
</protein>
<accession>A0ABT1UB28</accession>
<keyword evidence="2" id="KW-1185">Reference proteome</keyword>
<dbReference type="Proteomes" id="UP001524586">
    <property type="component" value="Unassembled WGS sequence"/>
</dbReference>
<comment type="caution">
    <text evidence="1">The sequence shown here is derived from an EMBL/GenBank/DDBJ whole genome shotgun (WGS) entry which is preliminary data.</text>
</comment>
<sequence length="103" mass="11902">MPLPTSNVRPRIALSRQEMCIISRSISRDFSPRLFASRAGRGANSRFTPRELLEISRQISREYAPNKVSHQARLVLLAVSPRRLHVYWHLAKRRLSEASRPPE</sequence>
<dbReference type="RefSeq" id="WP_256617442.1">
    <property type="nucleotide sequence ID" value="NZ_JANIBK010000343.1"/>
</dbReference>
<gene>
    <name evidence="1" type="ORF">NP596_21625</name>
</gene>
<proteinExistence type="predicted"/>
<feature type="non-terminal residue" evidence="1">
    <location>
        <position position="103"/>
    </location>
</feature>